<accession>A0A2Z6R5M2</accession>
<gene>
    <name evidence="2" type="ORF">RCL2_002459300</name>
    <name evidence="1" type="ORF">RclHR1_19900002</name>
</gene>
<sequence length="154" mass="17586">MNTTMNNKHTLQNNLSNCIYESKSDTPSQICEIDDTVTHSNNVATSDQQPQPISDVITNDNFTTSPNHNYQQYTVSNNIPHHNYWQSNTNNNTSSQFYPRNFNQNPQNPPQFNVFPPLNSFNITINSPQTNIIIIPASNPDINIKFETFYSSQT</sequence>
<keyword evidence="3" id="KW-1185">Reference proteome</keyword>
<protein>
    <submittedName>
        <fullName evidence="1">Uncharacterized protein</fullName>
    </submittedName>
</protein>
<dbReference type="AlphaFoldDB" id="A0A2Z6R5M2"/>
<dbReference type="EMBL" id="BEXD01001102">
    <property type="protein sequence ID" value="GBB92261.1"/>
    <property type="molecule type" value="Genomic_DNA"/>
</dbReference>
<evidence type="ECO:0000313" key="3">
    <source>
        <dbReference type="Proteomes" id="UP000247702"/>
    </source>
</evidence>
<proteinExistence type="predicted"/>
<reference evidence="2" key="2">
    <citation type="submission" date="2019-10" db="EMBL/GenBank/DDBJ databases">
        <title>Conservation and host-specific expression of non-tandemly repeated heterogenous ribosome RNA gene in arbuscular mycorrhizal fungi.</title>
        <authorList>
            <person name="Maeda T."/>
            <person name="Kobayashi Y."/>
            <person name="Nakagawa T."/>
            <person name="Ezawa T."/>
            <person name="Yamaguchi K."/>
            <person name="Bino T."/>
            <person name="Nishimoto Y."/>
            <person name="Shigenobu S."/>
            <person name="Kawaguchi M."/>
        </authorList>
    </citation>
    <scope>NUCLEOTIDE SEQUENCE</scope>
    <source>
        <strain evidence="2">HR1</strain>
    </source>
</reference>
<reference evidence="1 3" key="1">
    <citation type="submission" date="2017-11" db="EMBL/GenBank/DDBJ databases">
        <title>The genome of Rhizophagus clarus HR1 reveals common genetic basis of auxotrophy among arbuscular mycorrhizal fungi.</title>
        <authorList>
            <person name="Kobayashi Y."/>
        </authorList>
    </citation>
    <scope>NUCLEOTIDE SEQUENCE [LARGE SCALE GENOMIC DNA]</scope>
    <source>
        <strain evidence="1 3">HR1</strain>
    </source>
</reference>
<comment type="caution">
    <text evidence="1">The sequence shown here is derived from an EMBL/GenBank/DDBJ whole genome shotgun (WGS) entry which is preliminary data.</text>
</comment>
<dbReference type="OrthoDB" id="2353781at2759"/>
<evidence type="ECO:0000313" key="1">
    <source>
        <dbReference type="EMBL" id="GBB92261.1"/>
    </source>
</evidence>
<organism evidence="1 3">
    <name type="scientific">Rhizophagus clarus</name>
    <dbReference type="NCBI Taxonomy" id="94130"/>
    <lineage>
        <taxon>Eukaryota</taxon>
        <taxon>Fungi</taxon>
        <taxon>Fungi incertae sedis</taxon>
        <taxon>Mucoromycota</taxon>
        <taxon>Glomeromycotina</taxon>
        <taxon>Glomeromycetes</taxon>
        <taxon>Glomerales</taxon>
        <taxon>Glomeraceae</taxon>
        <taxon>Rhizophagus</taxon>
    </lineage>
</organism>
<dbReference type="Proteomes" id="UP000247702">
    <property type="component" value="Unassembled WGS sequence"/>
</dbReference>
<dbReference type="EMBL" id="BLAL01000262">
    <property type="protein sequence ID" value="GES98033.1"/>
    <property type="molecule type" value="Genomic_DNA"/>
</dbReference>
<dbReference type="Proteomes" id="UP000615446">
    <property type="component" value="Unassembled WGS sequence"/>
</dbReference>
<evidence type="ECO:0000313" key="2">
    <source>
        <dbReference type="EMBL" id="GES98033.1"/>
    </source>
</evidence>
<name>A0A2Z6R5M2_9GLOM</name>